<dbReference type="PANTHER" id="PTHR28242">
    <property type="entry name" value="PHOSPHORELAY INTERMEDIATE PROTEIN YPD1"/>
    <property type="match status" value="1"/>
</dbReference>
<reference evidence="4 5" key="1">
    <citation type="journal article" date="2018" name="Science">
        <title>The opium poppy genome and morphinan production.</title>
        <authorList>
            <person name="Guo L."/>
            <person name="Winzer T."/>
            <person name="Yang X."/>
            <person name="Li Y."/>
            <person name="Ning Z."/>
            <person name="He Z."/>
            <person name="Teodor R."/>
            <person name="Lu Y."/>
            <person name="Bowser T.A."/>
            <person name="Graham I.A."/>
            <person name="Ye K."/>
        </authorList>
    </citation>
    <scope>NUCLEOTIDE SEQUENCE [LARGE SCALE GENOMIC DNA]</scope>
    <source>
        <strain evidence="5">cv. HN1</strain>
        <tissue evidence="4">Leaves</tissue>
    </source>
</reference>
<dbReference type="GO" id="GO:0005829">
    <property type="term" value="C:cytosol"/>
    <property type="evidence" value="ECO:0007669"/>
    <property type="project" value="UniProtKB-SubCell"/>
</dbReference>
<keyword evidence="5" id="KW-1185">Reference proteome</keyword>
<dbReference type="GO" id="GO:0009927">
    <property type="term" value="F:histidine phosphotransfer kinase activity"/>
    <property type="evidence" value="ECO:0007669"/>
    <property type="project" value="UniProtKB-UniRule"/>
</dbReference>
<feature type="region of interest" description="Disordered" evidence="3">
    <location>
        <begin position="156"/>
        <end position="215"/>
    </location>
</feature>
<dbReference type="EMBL" id="CM010723">
    <property type="protein sequence ID" value="RZC78649.1"/>
    <property type="molecule type" value="Genomic_DNA"/>
</dbReference>
<comment type="domain">
    <text evidence="2">Histidine-containing phosphotransfer domain (HPt) contains an active histidine that mediates the phosphotransfer.</text>
</comment>
<organism evidence="4 5">
    <name type="scientific">Papaver somniferum</name>
    <name type="common">Opium poppy</name>
    <dbReference type="NCBI Taxonomy" id="3469"/>
    <lineage>
        <taxon>Eukaryota</taxon>
        <taxon>Viridiplantae</taxon>
        <taxon>Streptophyta</taxon>
        <taxon>Embryophyta</taxon>
        <taxon>Tracheophyta</taxon>
        <taxon>Spermatophyta</taxon>
        <taxon>Magnoliopsida</taxon>
        <taxon>Ranunculales</taxon>
        <taxon>Papaveraceae</taxon>
        <taxon>Papaveroideae</taxon>
        <taxon>Papaver</taxon>
    </lineage>
</organism>
<dbReference type="AlphaFoldDB" id="A0A4Y7L332"/>
<dbReference type="GO" id="GO:0009736">
    <property type="term" value="P:cytokinin-activated signaling pathway"/>
    <property type="evidence" value="ECO:0007669"/>
    <property type="project" value="UniProtKB-KW"/>
</dbReference>
<proteinExistence type="predicted"/>
<evidence type="ECO:0000313" key="5">
    <source>
        <dbReference type="Proteomes" id="UP000316621"/>
    </source>
</evidence>
<keyword evidence="1 2" id="KW-0902">Two-component regulatory system</keyword>
<dbReference type="GO" id="GO:0000160">
    <property type="term" value="P:phosphorelay signal transduction system"/>
    <property type="evidence" value="ECO:0007669"/>
    <property type="project" value="UniProtKB-UniRule"/>
</dbReference>
<dbReference type="GO" id="GO:0043424">
    <property type="term" value="F:protein histidine kinase binding"/>
    <property type="evidence" value="ECO:0007669"/>
    <property type="project" value="UniProtKB-UniRule"/>
</dbReference>
<evidence type="ECO:0000256" key="1">
    <source>
        <dbReference type="ARBA" id="ARBA00023012"/>
    </source>
</evidence>
<dbReference type="InterPro" id="IPR045871">
    <property type="entry name" value="AHP1-5/YPD1"/>
</dbReference>
<dbReference type="GO" id="GO:0005634">
    <property type="term" value="C:nucleus"/>
    <property type="evidence" value="ECO:0007669"/>
    <property type="project" value="UniProtKB-SubCell"/>
</dbReference>
<comment type="subcellular location">
    <subcellularLocation>
        <location evidence="2">Cytoplasm</location>
        <location evidence="2">Cytosol</location>
    </subcellularLocation>
    <subcellularLocation>
        <location evidence="2">Nucleus</location>
    </subcellularLocation>
</comment>
<comment type="function">
    <text evidence="2">Functions as a two-component phosphorelay mediators between cytokinin sensor histidine kinases and response regulators (B-type ARRs). Plays an important role in propagating cytokinin signal transduction.</text>
</comment>
<dbReference type="InterPro" id="IPR036641">
    <property type="entry name" value="HPT_dom_sf"/>
</dbReference>
<keyword evidence="2" id="KW-0932">Cytokinin signaling pathway</keyword>
<accession>A0A4Y7L332</accession>
<dbReference type="Gramene" id="RZC78649">
    <property type="protein sequence ID" value="RZC78649"/>
    <property type="gene ID" value="C5167_002843"/>
</dbReference>
<feature type="compositionally biased region" description="Low complexity" evidence="3">
    <location>
        <begin position="188"/>
        <end position="198"/>
    </location>
</feature>
<dbReference type="STRING" id="3469.A0A4Y7L332"/>
<evidence type="ECO:0000256" key="3">
    <source>
        <dbReference type="SAM" id="MobiDB-lite"/>
    </source>
</evidence>
<dbReference type="Proteomes" id="UP000316621">
    <property type="component" value="Chromosome 9"/>
</dbReference>
<dbReference type="SUPFAM" id="SSF47226">
    <property type="entry name" value="Histidine-containing phosphotransfer domain, HPT domain"/>
    <property type="match status" value="1"/>
</dbReference>
<dbReference type="Gene3D" id="1.20.120.160">
    <property type="entry name" value="HPT domain"/>
    <property type="match status" value="1"/>
</dbReference>
<name>A0A4Y7L332_PAPSO</name>
<dbReference type="OrthoDB" id="1859800at2759"/>
<sequence>MDQNLAALREELSMFLSMKYDEGVLDRSTFEQFLSLQDMKDHKKEGFSMAADLLTIVYKEEEKMIEEMYRHAKPAFNLVKIEGLVHKLTGSSKSVGSIKISEGCKAFKEAREKFDVIGCGNAVDQIAHEYQRVKPVFLHIIKLERKIHNLVTALPPTTARPRASPPPISLPKASTSGIPRDPLPPTGLPTVPLSTTTTGRRRAPLPPRTTGRRRV</sequence>
<evidence type="ECO:0000256" key="2">
    <source>
        <dbReference type="RuleBase" id="RU369004"/>
    </source>
</evidence>
<gene>
    <name evidence="4" type="ORF">C5167_002843</name>
</gene>
<dbReference type="PANTHER" id="PTHR28242:SF30">
    <property type="entry name" value="HISTIDINE-CONTAINING PHOSPHOTRANSFER PROTEIN 2"/>
    <property type="match status" value="1"/>
</dbReference>
<protein>
    <recommendedName>
        <fullName evidence="2">Histidine-containing phosphotransfer protein</fullName>
    </recommendedName>
</protein>
<evidence type="ECO:0000313" key="4">
    <source>
        <dbReference type="EMBL" id="RZC78649.1"/>
    </source>
</evidence>